<evidence type="ECO:0000313" key="2">
    <source>
        <dbReference type="EMBL" id="EDW51665.1"/>
    </source>
</evidence>
<evidence type="ECO:0000313" key="3">
    <source>
        <dbReference type="Proteomes" id="UP000001292"/>
    </source>
</evidence>
<dbReference type="Proteomes" id="UP000001292">
    <property type="component" value="Unassembled WGS sequence"/>
</dbReference>
<feature type="region of interest" description="Disordered" evidence="1">
    <location>
        <begin position="1"/>
        <end position="28"/>
    </location>
</feature>
<reference evidence="2 3" key="1">
    <citation type="journal article" date="2007" name="Nature">
        <title>Evolution of genes and genomes on the Drosophila phylogeny.</title>
        <authorList>
            <consortium name="Drosophila 12 Genomes Consortium"/>
            <person name="Clark A.G."/>
            <person name="Eisen M.B."/>
            <person name="Smith D.R."/>
            <person name="Bergman C.M."/>
            <person name="Oliver B."/>
            <person name="Markow T.A."/>
            <person name="Kaufman T.C."/>
            <person name="Kellis M."/>
            <person name="Gelbart W."/>
            <person name="Iyer V.N."/>
            <person name="Pollard D.A."/>
            <person name="Sackton T.B."/>
            <person name="Larracuente A.M."/>
            <person name="Singh N.D."/>
            <person name="Abad J.P."/>
            <person name="Abt D.N."/>
            <person name="Adryan B."/>
            <person name="Aguade M."/>
            <person name="Akashi H."/>
            <person name="Anderson W.W."/>
            <person name="Aquadro C.F."/>
            <person name="Ardell D.H."/>
            <person name="Arguello R."/>
            <person name="Artieri C.G."/>
            <person name="Barbash D.A."/>
            <person name="Barker D."/>
            <person name="Barsanti P."/>
            <person name="Batterham P."/>
            <person name="Batzoglou S."/>
            <person name="Begun D."/>
            <person name="Bhutkar A."/>
            <person name="Blanco E."/>
            <person name="Bosak S.A."/>
            <person name="Bradley R.K."/>
            <person name="Brand A.D."/>
            <person name="Brent M.R."/>
            <person name="Brooks A.N."/>
            <person name="Brown R.H."/>
            <person name="Butlin R.K."/>
            <person name="Caggese C."/>
            <person name="Calvi B.R."/>
            <person name="Bernardo de Carvalho A."/>
            <person name="Caspi A."/>
            <person name="Castrezana S."/>
            <person name="Celniker S.E."/>
            <person name="Chang J.L."/>
            <person name="Chapple C."/>
            <person name="Chatterji S."/>
            <person name="Chinwalla A."/>
            <person name="Civetta A."/>
            <person name="Clifton S.W."/>
            <person name="Comeron J.M."/>
            <person name="Costello J.C."/>
            <person name="Coyne J.A."/>
            <person name="Daub J."/>
            <person name="David R.G."/>
            <person name="Delcher A.L."/>
            <person name="Delehaunty K."/>
            <person name="Do C.B."/>
            <person name="Ebling H."/>
            <person name="Edwards K."/>
            <person name="Eickbush T."/>
            <person name="Evans J.D."/>
            <person name="Filipski A."/>
            <person name="Findeiss S."/>
            <person name="Freyhult E."/>
            <person name="Fulton L."/>
            <person name="Fulton R."/>
            <person name="Garcia A.C."/>
            <person name="Gardiner A."/>
            <person name="Garfield D.A."/>
            <person name="Garvin B.E."/>
            <person name="Gibson G."/>
            <person name="Gilbert D."/>
            <person name="Gnerre S."/>
            <person name="Godfrey J."/>
            <person name="Good R."/>
            <person name="Gotea V."/>
            <person name="Gravely B."/>
            <person name="Greenberg A.J."/>
            <person name="Griffiths-Jones S."/>
            <person name="Gross S."/>
            <person name="Guigo R."/>
            <person name="Gustafson E.A."/>
            <person name="Haerty W."/>
            <person name="Hahn M.W."/>
            <person name="Halligan D.L."/>
            <person name="Halpern A.L."/>
            <person name="Halter G.M."/>
            <person name="Han M.V."/>
            <person name="Heger A."/>
            <person name="Hillier L."/>
            <person name="Hinrichs A.S."/>
            <person name="Holmes I."/>
            <person name="Hoskins R.A."/>
            <person name="Hubisz M.J."/>
            <person name="Hultmark D."/>
            <person name="Huntley M.A."/>
            <person name="Jaffe D.B."/>
            <person name="Jagadeeshan S."/>
            <person name="Jeck W.R."/>
            <person name="Johnson J."/>
            <person name="Jones C.D."/>
            <person name="Jordan W.C."/>
            <person name="Karpen G.H."/>
            <person name="Kataoka E."/>
            <person name="Keightley P.D."/>
            <person name="Kheradpour P."/>
            <person name="Kirkness E.F."/>
            <person name="Koerich L.B."/>
            <person name="Kristiansen K."/>
            <person name="Kudrna D."/>
            <person name="Kulathinal R.J."/>
            <person name="Kumar S."/>
            <person name="Kwok R."/>
            <person name="Lander E."/>
            <person name="Langley C.H."/>
            <person name="Lapoint R."/>
            <person name="Lazzaro B.P."/>
            <person name="Lee S.J."/>
            <person name="Levesque L."/>
            <person name="Li R."/>
            <person name="Lin C.F."/>
            <person name="Lin M.F."/>
            <person name="Lindblad-Toh K."/>
            <person name="Llopart A."/>
            <person name="Long M."/>
            <person name="Low L."/>
            <person name="Lozovsky E."/>
            <person name="Lu J."/>
            <person name="Luo M."/>
            <person name="Machado C.A."/>
            <person name="Makalowski W."/>
            <person name="Marzo M."/>
            <person name="Matsuda M."/>
            <person name="Matzkin L."/>
            <person name="McAllister B."/>
            <person name="McBride C.S."/>
            <person name="McKernan B."/>
            <person name="McKernan K."/>
            <person name="Mendez-Lago M."/>
            <person name="Minx P."/>
            <person name="Mollenhauer M.U."/>
            <person name="Montooth K."/>
            <person name="Mount S.M."/>
            <person name="Mu X."/>
            <person name="Myers E."/>
            <person name="Negre B."/>
            <person name="Newfeld S."/>
            <person name="Nielsen R."/>
            <person name="Noor M.A."/>
            <person name="O'Grady P."/>
            <person name="Pachter L."/>
            <person name="Papaceit M."/>
            <person name="Parisi M.J."/>
            <person name="Parisi M."/>
            <person name="Parts L."/>
            <person name="Pedersen J.S."/>
            <person name="Pesole G."/>
            <person name="Phillippy A.M."/>
            <person name="Ponting C.P."/>
            <person name="Pop M."/>
            <person name="Porcelli D."/>
            <person name="Powell J.R."/>
            <person name="Prohaska S."/>
            <person name="Pruitt K."/>
            <person name="Puig M."/>
            <person name="Quesneville H."/>
            <person name="Ram K.R."/>
            <person name="Rand D."/>
            <person name="Rasmussen M.D."/>
            <person name="Reed L.K."/>
            <person name="Reenan R."/>
            <person name="Reily A."/>
            <person name="Remington K.A."/>
            <person name="Rieger T.T."/>
            <person name="Ritchie M.G."/>
            <person name="Robin C."/>
            <person name="Rogers Y.H."/>
            <person name="Rohde C."/>
            <person name="Rozas J."/>
            <person name="Rubenfield M.J."/>
            <person name="Ruiz A."/>
            <person name="Russo S."/>
            <person name="Salzberg S.L."/>
            <person name="Sanchez-Gracia A."/>
            <person name="Saranga D.J."/>
            <person name="Sato H."/>
            <person name="Schaeffer S.W."/>
            <person name="Schatz M.C."/>
            <person name="Schlenke T."/>
            <person name="Schwartz R."/>
            <person name="Segarra C."/>
            <person name="Singh R.S."/>
            <person name="Sirot L."/>
            <person name="Sirota M."/>
            <person name="Sisneros N.B."/>
            <person name="Smith C.D."/>
            <person name="Smith T.F."/>
            <person name="Spieth J."/>
            <person name="Stage D.E."/>
            <person name="Stark A."/>
            <person name="Stephan W."/>
            <person name="Strausberg R.L."/>
            <person name="Strempel S."/>
            <person name="Sturgill D."/>
            <person name="Sutton G."/>
            <person name="Sutton G.G."/>
            <person name="Tao W."/>
            <person name="Teichmann S."/>
            <person name="Tobari Y.N."/>
            <person name="Tomimura Y."/>
            <person name="Tsolas J.M."/>
            <person name="Valente V.L."/>
            <person name="Venter E."/>
            <person name="Venter J.C."/>
            <person name="Vicario S."/>
            <person name="Vieira F.G."/>
            <person name="Vilella A.J."/>
            <person name="Villasante A."/>
            <person name="Walenz B."/>
            <person name="Wang J."/>
            <person name="Wasserman M."/>
            <person name="Watts T."/>
            <person name="Wilson D."/>
            <person name="Wilson R.K."/>
            <person name="Wing R.A."/>
            <person name="Wolfner M.F."/>
            <person name="Wong A."/>
            <person name="Wong G.K."/>
            <person name="Wu C.I."/>
            <person name="Wu G."/>
            <person name="Yamamoto D."/>
            <person name="Yang H.P."/>
            <person name="Yang S.P."/>
            <person name="Yorke J.A."/>
            <person name="Yoshida K."/>
            <person name="Zdobnov E."/>
            <person name="Zhang P."/>
            <person name="Zhang Y."/>
            <person name="Zimin A.V."/>
            <person name="Baldwin J."/>
            <person name="Abdouelleil A."/>
            <person name="Abdulkadir J."/>
            <person name="Abebe A."/>
            <person name="Abera B."/>
            <person name="Abreu J."/>
            <person name="Acer S.C."/>
            <person name="Aftuck L."/>
            <person name="Alexander A."/>
            <person name="An P."/>
            <person name="Anderson E."/>
            <person name="Anderson S."/>
            <person name="Arachi H."/>
            <person name="Azer M."/>
            <person name="Bachantsang P."/>
            <person name="Barry A."/>
            <person name="Bayul T."/>
            <person name="Berlin A."/>
            <person name="Bessette D."/>
            <person name="Bloom T."/>
            <person name="Blye J."/>
            <person name="Boguslavskiy L."/>
            <person name="Bonnet C."/>
            <person name="Boukhgalter B."/>
            <person name="Bourzgui I."/>
            <person name="Brown A."/>
            <person name="Cahill P."/>
            <person name="Channer S."/>
            <person name="Cheshatsang Y."/>
            <person name="Chuda L."/>
            <person name="Citroen M."/>
            <person name="Collymore A."/>
            <person name="Cooke P."/>
            <person name="Costello M."/>
            <person name="D'Aco K."/>
            <person name="Daza R."/>
            <person name="De Haan G."/>
            <person name="DeGray S."/>
            <person name="DeMaso C."/>
            <person name="Dhargay N."/>
            <person name="Dooley K."/>
            <person name="Dooley E."/>
            <person name="Doricent M."/>
            <person name="Dorje P."/>
            <person name="Dorjee K."/>
            <person name="Dupes A."/>
            <person name="Elong R."/>
            <person name="Falk J."/>
            <person name="Farina A."/>
            <person name="Faro S."/>
            <person name="Ferguson D."/>
            <person name="Fisher S."/>
            <person name="Foley C.D."/>
            <person name="Franke A."/>
            <person name="Friedrich D."/>
            <person name="Gadbois L."/>
            <person name="Gearin G."/>
            <person name="Gearin C.R."/>
            <person name="Giannoukos G."/>
            <person name="Goode T."/>
            <person name="Graham J."/>
            <person name="Grandbois E."/>
            <person name="Grewal S."/>
            <person name="Gyaltsen K."/>
            <person name="Hafez N."/>
            <person name="Hagos B."/>
            <person name="Hall J."/>
            <person name="Henson C."/>
            <person name="Hollinger A."/>
            <person name="Honan T."/>
            <person name="Huard M.D."/>
            <person name="Hughes L."/>
            <person name="Hurhula B."/>
            <person name="Husby M.E."/>
            <person name="Kamat A."/>
            <person name="Kanga B."/>
            <person name="Kashin S."/>
            <person name="Khazanovich D."/>
            <person name="Kisner P."/>
            <person name="Lance K."/>
            <person name="Lara M."/>
            <person name="Lee W."/>
            <person name="Lennon N."/>
            <person name="Letendre F."/>
            <person name="LeVine R."/>
            <person name="Lipovsky A."/>
            <person name="Liu X."/>
            <person name="Liu J."/>
            <person name="Liu S."/>
            <person name="Lokyitsang T."/>
            <person name="Lokyitsang Y."/>
            <person name="Lubonja R."/>
            <person name="Lui A."/>
            <person name="MacDonald P."/>
            <person name="Magnisalis V."/>
            <person name="Maru K."/>
            <person name="Matthews C."/>
            <person name="McCusker W."/>
            <person name="McDonough S."/>
            <person name="Mehta T."/>
            <person name="Meldrim J."/>
            <person name="Meneus L."/>
            <person name="Mihai O."/>
            <person name="Mihalev A."/>
            <person name="Mihova T."/>
            <person name="Mittelman R."/>
            <person name="Mlenga V."/>
            <person name="Montmayeur A."/>
            <person name="Mulrain L."/>
            <person name="Navidi A."/>
            <person name="Naylor J."/>
            <person name="Negash T."/>
            <person name="Nguyen T."/>
            <person name="Nguyen N."/>
            <person name="Nicol R."/>
            <person name="Norbu C."/>
            <person name="Norbu N."/>
            <person name="Novod N."/>
            <person name="O'Neill B."/>
            <person name="Osman S."/>
            <person name="Markiewicz E."/>
            <person name="Oyono O.L."/>
            <person name="Patti C."/>
            <person name="Phunkhang P."/>
            <person name="Pierre F."/>
            <person name="Priest M."/>
            <person name="Raghuraman S."/>
            <person name="Rege F."/>
            <person name="Reyes R."/>
            <person name="Rise C."/>
            <person name="Rogov P."/>
            <person name="Ross K."/>
            <person name="Ryan E."/>
            <person name="Settipalli S."/>
            <person name="Shea T."/>
            <person name="Sherpa N."/>
            <person name="Shi L."/>
            <person name="Shih D."/>
            <person name="Sparrow T."/>
            <person name="Spaulding J."/>
            <person name="Stalker J."/>
            <person name="Stange-Thomann N."/>
            <person name="Stavropoulos S."/>
            <person name="Stone C."/>
            <person name="Strader C."/>
            <person name="Tesfaye S."/>
            <person name="Thomson T."/>
            <person name="Thoulutsang Y."/>
            <person name="Thoulutsang D."/>
            <person name="Topham K."/>
            <person name="Topping I."/>
            <person name="Tsamla T."/>
            <person name="Vassiliev H."/>
            <person name="Vo A."/>
            <person name="Wangchuk T."/>
            <person name="Wangdi T."/>
            <person name="Weiand M."/>
            <person name="Wilkinson J."/>
            <person name="Wilson A."/>
            <person name="Yadav S."/>
            <person name="Young G."/>
            <person name="Yu Q."/>
            <person name="Zembek L."/>
            <person name="Zhong D."/>
            <person name="Zimmer A."/>
            <person name="Zwirko Z."/>
            <person name="Jaffe D.B."/>
            <person name="Alvarez P."/>
            <person name="Brockman W."/>
            <person name="Butler J."/>
            <person name="Chin C."/>
            <person name="Gnerre S."/>
            <person name="Grabherr M."/>
            <person name="Kleber M."/>
            <person name="Mauceli E."/>
            <person name="MacCallum I."/>
        </authorList>
    </citation>
    <scope>NUCLEOTIDE SEQUENCE [LARGE SCALE GENOMIC DNA]</scope>
    <source>
        <strain evidence="3">Rob3c / Tucson 14021-0248.25</strain>
    </source>
</reference>
<protein>
    <submittedName>
        <fullName evidence="2">GM15135</fullName>
    </submittedName>
</protein>
<dbReference type="HOGENOM" id="CLU_1972812_0_0_1"/>
<dbReference type="EMBL" id="CH480818">
    <property type="protein sequence ID" value="EDW51665.1"/>
    <property type="molecule type" value="Genomic_DNA"/>
</dbReference>
<proteinExistence type="predicted"/>
<feature type="compositionally biased region" description="Basic and acidic residues" evidence="1">
    <location>
        <begin position="1"/>
        <end position="16"/>
    </location>
</feature>
<evidence type="ECO:0000256" key="1">
    <source>
        <dbReference type="SAM" id="MobiDB-lite"/>
    </source>
</evidence>
<name>B4HX85_DROSE</name>
<gene>
    <name evidence="2" type="primary">Dsec\GM15135</name>
    <name evidence="2" type="ORF">Dsec_GM15135</name>
</gene>
<organism evidence="3">
    <name type="scientific">Drosophila sechellia</name>
    <name type="common">Fruit fly</name>
    <dbReference type="NCBI Taxonomy" id="7238"/>
    <lineage>
        <taxon>Eukaryota</taxon>
        <taxon>Metazoa</taxon>
        <taxon>Ecdysozoa</taxon>
        <taxon>Arthropoda</taxon>
        <taxon>Hexapoda</taxon>
        <taxon>Insecta</taxon>
        <taxon>Pterygota</taxon>
        <taxon>Neoptera</taxon>
        <taxon>Endopterygota</taxon>
        <taxon>Diptera</taxon>
        <taxon>Brachycera</taxon>
        <taxon>Muscomorpha</taxon>
        <taxon>Ephydroidea</taxon>
        <taxon>Drosophilidae</taxon>
        <taxon>Drosophila</taxon>
        <taxon>Sophophora</taxon>
    </lineage>
</organism>
<accession>B4HX85</accession>
<keyword evidence="3" id="KW-1185">Reference proteome</keyword>
<dbReference type="AlphaFoldDB" id="B4HX85"/>
<sequence>MRKLSIRKELDGKRPAEWTQETGPRSRLQKAMAMRRTLRSDDNCVPFVANVCRCHKAKEVWQSEGPRISAARRQQLLQQHRGNFLSHVTSLQGWHRTKGPKDDGTKGRRDVAKNANQADTALRFANF</sequence>